<dbReference type="EMBL" id="CM042038">
    <property type="protein sequence ID" value="KAI3731456.1"/>
    <property type="molecule type" value="Genomic_DNA"/>
</dbReference>
<sequence length="168" mass="19357">MTNRRLNHLYEFEIINADESESITVDESESVFVMSNINAYEIALRSDNEDEVVVAALVLRLRPAFILACLTPIVFLSFRLLYRKHLTSEPLWPMLTCRPSIPKCSSCGSDRAFEFQILPQLIYFFEVKNDSNSLDWATIVVYTCEASCDGSQSYEEEFSWVQLMSQSR</sequence>
<accession>A0ACB9CB17</accession>
<dbReference type="Proteomes" id="UP001056120">
    <property type="component" value="Linkage Group LG21"/>
</dbReference>
<proteinExistence type="predicted"/>
<name>A0ACB9CB17_9ASTR</name>
<comment type="caution">
    <text evidence="1">The sequence shown here is derived from an EMBL/GenBank/DDBJ whole genome shotgun (WGS) entry which is preliminary data.</text>
</comment>
<gene>
    <name evidence="1" type="ORF">L1987_62644</name>
</gene>
<reference evidence="2" key="1">
    <citation type="journal article" date="2022" name="Mol. Ecol. Resour.">
        <title>The genomes of chicory, endive, great burdock and yacon provide insights into Asteraceae palaeo-polyploidization history and plant inulin production.</title>
        <authorList>
            <person name="Fan W."/>
            <person name="Wang S."/>
            <person name="Wang H."/>
            <person name="Wang A."/>
            <person name="Jiang F."/>
            <person name="Liu H."/>
            <person name="Zhao H."/>
            <person name="Xu D."/>
            <person name="Zhang Y."/>
        </authorList>
    </citation>
    <scope>NUCLEOTIDE SEQUENCE [LARGE SCALE GENOMIC DNA]</scope>
    <source>
        <strain evidence="2">cv. Yunnan</strain>
    </source>
</reference>
<organism evidence="1 2">
    <name type="scientific">Smallanthus sonchifolius</name>
    <dbReference type="NCBI Taxonomy" id="185202"/>
    <lineage>
        <taxon>Eukaryota</taxon>
        <taxon>Viridiplantae</taxon>
        <taxon>Streptophyta</taxon>
        <taxon>Embryophyta</taxon>
        <taxon>Tracheophyta</taxon>
        <taxon>Spermatophyta</taxon>
        <taxon>Magnoliopsida</taxon>
        <taxon>eudicotyledons</taxon>
        <taxon>Gunneridae</taxon>
        <taxon>Pentapetalae</taxon>
        <taxon>asterids</taxon>
        <taxon>campanulids</taxon>
        <taxon>Asterales</taxon>
        <taxon>Asteraceae</taxon>
        <taxon>Asteroideae</taxon>
        <taxon>Heliantheae alliance</taxon>
        <taxon>Millerieae</taxon>
        <taxon>Smallanthus</taxon>
    </lineage>
</organism>
<protein>
    <submittedName>
        <fullName evidence="1">Uncharacterized protein</fullName>
    </submittedName>
</protein>
<reference evidence="1 2" key="2">
    <citation type="journal article" date="2022" name="Mol. Ecol. Resour.">
        <title>The genomes of chicory, endive, great burdock and yacon provide insights into Asteraceae paleo-polyploidization history and plant inulin production.</title>
        <authorList>
            <person name="Fan W."/>
            <person name="Wang S."/>
            <person name="Wang H."/>
            <person name="Wang A."/>
            <person name="Jiang F."/>
            <person name="Liu H."/>
            <person name="Zhao H."/>
            <person name="Xu D."/>
            <person name="Zhang Y."/>
        </authorList>
    </citation>
    <scope>NUCLEOTIDE SEQUENCE [LARGE SCALE GENOMIC DNA]</scope>
    <source>
        <strain evidence="2">cv. Yunnan</strain>
        <tissue evidence="1">Leaves</tissue>
    </source>
</reference>
<keyword evidence="2" id="KW-1185">Reference proteome</keyword>
<evidence type="ECO:0000313" key="2">
    <source>
        <dbReference type="Proteomes" id="UP001056120"/>
    </source>
</evidence>
<evidence type="ECO:0000313" key="1">
    <source>
        <dbReference type="EMBL" id="KAI3731456.1"/>
    </source>
</evidence>